<accession>A0A1I6J0N5</accession>
<organism evidence="4 5">
    <name type="scientific">Halogeometricum rufum</name>
    <dbReference type="NCBI Taxonomy" id="553469"/>
    <lineage>
        <taxon>Archaea</taxon>
        <taxon>Methanobacteriati</taxon>
        <taxon>Methanobacteriota</taxon>
        <taxon>Stenosarchaea group</taxon>
        <taxon>Halobacteria</taxon>
        <taxon>Halobacteriales</taxon>
        <taxon>Haloferacaceae</taxon>
        <taxon>Halogeometricum</taxon>
    </lineage>
</organism>
<dbReference type="InterPro" id="IPR013561">
    <property type="entry name" value="FilR1_middle_dom"/>
</dbReference>
<dbReference type="Proteomes" id="UP000198531">
    <property type="component" value="Unassembled WGS sequence"/>
</dbReference>
<gene>
    <name evidence="4" type="ORF">SAMN04487947_3961</name>
</gene>
<evidence type="ECO:0000313" key="5">
    <source>
        <dbReference type="Proteomes" id="UP000198531"/>
    </source>
</evidence>
<evidence type="ECO:0000313" key="4">
    <source>
        <dbReference type="EMBL" id="SFR72441.1"/>
    </source>
</evidence>
<keyword evidence="5" id="KW-1185">Reference proteome</keyword>
<protein>
    <submittedName>
        <fullName evidence="4">Predicted transcriptional regulator, contains HTH domain</fullName>
    </submittedName>
</protein>
<name>A0A1I6J0N5_9EURY</name>
<proteinExistence type="predicted"/>
<evidence type="ECO:0000259" key="2">
    <source>
        <dbReference type="Pfam" id="PF08350"/>
    </source>
</evidence>
<dbReference type="EMBL" id="FOYT01000005">
    <property type="protein sequence ID" value="SFR72441.1"/>
    <property type="molecule type" value="Genomic_DNA"/>
</dbReference>
<sequence>MSARGEIAFLVGSESRVAVLRALRDQPYRPSELAAECSCARETAQRTVTAFADRGWVEKLTDDGRYALTAAGDVVAESYDEFEATVAVADRLSVLLSNLGDVAVDLDPVVLDRLHAAEATADNPHAPINRFLTVAGEEHVERFRGITPIVSRIFNEAAARVIGPESSVELVVDEAVLETSASEYPDDLERAFELDQFRLFVAPAKLDFGLMIIDGHAYLAAYDSQGTILASVDGTDDEFVAWAERTFRRYRESARPFTATQEGGDVPTGVTDDGATE</sequence>
<dbReference type="AlphaFoldDB" id="A0A1I6J0N5"/>
<dbReference type="OrthoDB" id="330490at2157"/>
<dbReference type="InterPro" id="IPR036388">
    <property type="entry name" value="WH-like_DNA-bd_sf"/>
</dbReference>
<feature type="compositionally biased region" description="Low complexity" evidence="1">
    <location>
        <begin position="263"/>
        <end position="277"/>
    </location>
</feature>
<evidence type="ECO:0000259" key="3">
    <source>
        <dbReference type="Pfam" id="PF25213"/>
    </source>
</evidence>
<dbReference type="InterPro" id="IPR036390">
    <property type="entry name" value="WH_DNA-bd_sf"/>
</dbReference>
<dbReference type="SUPFAM" id="SSF46785">
    <property type="entry name" value="Winged helix' DNA-binding domain"/>
    <property type="match status" value="1"/>
</dbReference>
<dbReference type="Gene3D" id="1.10.10.10">
    <property type="entry name" value="Winged helix-like DNA-binding domain superfamily/Winged helix DNA-binding domain"/>
    <property type="match status" value="1"/>
</dbReference>
<dbReference type="InterPro" id="IPR057527">
    <property type="entry name" value="HVO_A0261-like_N"/>
</dbReference>
<feature type="region of interest" description="Disordered" evidence="1">
    <location>
        <begin position="254"/>
        <end position="277"/>
    </location>
</feature>
<feature type="domain" description="Methanogenesis regulatory protein FilR1 middle" evidence="2">
    <location>
        <begin position="124"/>
        <end position="252"/>
    </location>
</feature>
<feature type="domain" description="HVO-A0261-like N-terminal" evidence="3">
    <location>
        <begin position="6"/>
        <end position="91"/>
    </location>
</feature>
<reference evidence="5" key="1">
    <citation type="submission" date="2016-10" db="EMBL/GenBank/DDBJ databases">
        <authorList>
            <person name="Varghese N."/>
            <person name="Submissions S."/>
        </authorList>
    </citation>
    <scope>NUCLEOTIDE SEQUENCE [LARGE SCALE GENOMIC DNA]</scope>
    <source>
        <strain evidence="5">CGMCC 1.7736</strain>
    </source>
</reference>
<evidence type="ECO:0000256" key="1">
    <source>
        <dbReference type="SAM" id="MobiDB-lite"/>
    </source>
</evidence>
<dbReference type="Pfam" id="PF25213">
    <property type="entry name" value="HVO_A0261_N"/>
    <property type="match status" value="1"/>
</dbReference>
<dbReference type="Pfam" id="PF08350">
    <property type="entry name" value="FilR1_middle"/>
    <property type="match status" value="1"/>
</dbReference>